<feature type="domain" description="TonB-dependent receptor-like beta-barrel" evidence="11">
    <location>
        <begin position="422"/>
        <end position="1000"/>
    </location>
</feature>
<sequence length="1045" mass="112834">MKQRLLCFFMLGILLIGSAYAQDRRISGRVTAEEDGNPIAGVSVLAVGANIAAQTDDLGTFTIDVPSSVTSLEFRYLGYISQTVSLGSNTNITVALATDATALSEVVVTGYGTQRRSEITGSTARVSGAAVADRPLQSFSQGLTGQAAGVNIVQPNGLLNNPPVIRVRGLSSLTLSSFPLVVVDGIPISTNDVSPNSATNNPLADINPSDIESIDILKDAASAAIYGSRAAAGVLLITTKRGKAGEARVTYDGWFGINNAVRLPEVLNAQQYMDHKNAAIDRAYEINPSASLPPRNAFQPSYDANGNLIDTDWQDLVYRTAYSQNHNVTVSGGGDKTVYYFSAGITDQDGFLRENSFQRKSARFNVDHKVTNWLKFLGNVSYTNSMNKSPNSGSDPGSAFNSSGLGRIAVAQAPNVGPYNEDGSYNVQNASIGWGANQTSLQFANPEVLIKEDKNSSENNRLFANLGAEVQLAEGLSFRTSYTWDFRLTEDIQFWNPINGDGYSPNGSATNRNTRANNWNWINTLQYQKSFNGIHNLNVSLSTDAQKQRTQNWGANRQGLIDPFFNQFQGTYNINNASGNGITQLSYMAYIAIASYNYANKYFISGNFRRDGNSGLARGNQWGNFGGASVAWGISQEEFYKNSSLSETVSNLRFKASWGRVGNGNVGAYNEYSTYGSGIYGGAPTWAFNRAGNSNLSWETSQQTNIGVDIGLFNDKIIVEANWFNKDIDNMILDVPQAPSKGIPNNEIRANVGSMYNRGWEFSVSASPISKENFRWTTNLNLGLIKNEVTSLVTGQQLAFSTGGLELSNVTVTGHSAASLYGVRVVGVNPENGRQIFLNGDGEQVQYLHLGGASAWTYLDGSPAVAPNTTPVVLGGTIPTWSGGFNNSFQYKNFDLALNFTFSGGNYIYNGSRAGLLDQRVWNNSVEVLNAWTAIGQQTDIPMAVWGDNVSNGSAWLIDSNIEKGDFLRLQTATVGYRLPTTLFGNSGINSARIYASVNNAFILTNYTGVDPEISSNGGDNLGSGIERNTIPQGRAFTFGVNIGF</sequence>
<dbReference type="InterPro" id="IPR023996">
    <property type="entry name" value="TonB-dep_OMP_SusC/RagA"/>
</dbReference>
<dbReference type="Pfam" id="PF07715">
    <property type="entry name" value="Plug"/>
    <property type="match status" value="1"/>
</dbReference>
<dbReference type="Pfam" id="PF13715">
    <property type="entry name" value="CarbopepD_reg_2"/>
    <property type="match status" value="1"/>
</dbReference>
<keyword evidence="3 8" id="KW-1134">Transmembrane beta strand</keyword>
<comment type="similarity">
    <text evidence="8 9">Belongs to the TonB-dependent receptor family.</text>
</comment>
<evidence type="ECO:0000259" key="11">
    <source>
        <dbReference type="Pfam" id="PF00593"/>
    </source>
</evidence>
<evidence type="ECO:0000256" key="5">
    <source>
        <dbReference type="ARBA" id="ARBA00023077"/>
    </source>
</evidence>
<dbReference type="InterPro" id="IPR036942">
    <property type="entry name" value="Beta-barrel_TonB_sf"/>
</dbReference>
<keyword evidence="10" id="KW-0732">Signal</keyword>
<dbReference type="SUPFAM" id="SSF49464">
    <property type="entry name" value="Carboxypeptidase regulatory domain-like"/>
    <property type="match status" value="1"/>
</dbReference>
<organism evidence="13 14">
    <name type="scientific">Parapedobacter koreensis</name>
    <dbReference type="NCBI Taxonomy" id="332977"/>
    <lineage>
        <taxon>Bacteria</taxon>
        <taxon>Pseudomonadati</taxon>
        <taxon>Bacteroidota</taxon>
        <taxon>Sphingobacteriia</taxon>
        <taxon>Sphingobacteriales</taxon>
        <taxon>Sphingobacteriaceae</taxon>
        <taxon>Parapedobacter</taxon>
    </lineage>
</organism>
<feature type="signal peptide" evidence="10">
    <location>
        <begin position="1"/>
        <end position="21"/>
    </location>
</feature>
<keyword evidence="2 8" id="KW-0813">Transport</keyword>
<dbReference type="PROSITE" id="PS52016">
    <property type="entry name" value="TONB_DEPENDENT_REC_3"/>
    <property type="match status" value="1"/>
</dbReference>
<evidence type="ECO:0000256" key="10">
    <source>
        <dbReference type="SAM" id="SignalP"/>
    </source>
</evidence>
<keyword evidence="7 8" id="KW-0998">Cell outer membrane</keyword>
<evidence type="ECO:0000313" key="14">
    <source>
        <dbReference type="Proteomes" id="UP000198916"/>
    </source>
</evidence>
<reference evidence="14" key="1">
    <citation type="submission" date="2016-10" db="EMBL/GenBank/DDBJ databases">
        <authorList>
            <person name="Varghese N."/>
            <person name="Submissions S."/>
        </authorList>
    </citation>
    <scope>NUCLEOTIDE SEQUENCE [LARGE SCALE GENOMIC DNA]</scope>
    <source>
        <strain evidence="14">Jip14</strain>
    </source>
</reference>
<dbReference type="Gene3D" id="2.170.130.10">
    <property type="entry name" value="TonB-dependent receptor, plug domain"/>
    <property type="match status" value="1"/>
</dbReference>
<gene>
    <name evidence="13" type="ORF">SAMN05421740_102271</name>
</gene>
<evidence type="ECO:0000313" key="13">
    <source>
        <dbReference type="EMBL" id="SEK62921.1"/>
    </source>
</evidence>
<comment type="subcellular location">
    <subcellularLocation>
        <location evidence="1 8">Cell outer membrane</location>
        <topology evidence="1 8">Multi-pass membrane protein</topology>
    </subcellularLocation>
</comment>
<evidence type="ECO:0000256" key="4">
    <source>
        <dbReference type="ARBA" id="ARBA00022692"/>
    </source>
</evidence>
<evidence type="ECO:0000256" key="6">
    <source>
        <dbReference type="ARBA" id="ARBA00023136"/>
    </source>
</evidence>
<dbReference type="InterPro" id="IPR012910">
    <property type="entry name" value="Plug_dom"/>
</dbReference>
<keyword evidence="5 9" id="KW-0798">TonB box</keyword>
<dbReference type="GO" id="GO:0009279">
    <property type="term" value="C:cell outer membrane"/>
    <property type="evidence" value="ECO:0007669"/>
    <property type="project" value="UniProtKB-SubCell"/>
</dbReference>
<keyword evidence="4 8" id="KW-0812">Transmembrane</keyword>
<dbReference type="Gene3D" id="2.60.40.1120">
    <property type="entry name" value="Carboxypeptidase-like, regulatory domain"/>
    <property type="match status" value="1"/>
</dbReference>
<evidence type="ECO:0000256" key="2">
    <source>
        <dbReference type="ARBA" id="ARBA00022448"/>
    </source>
</evidence>
<keyword evidence="14" id="KW-1185">Reference proteome</keyword>
<accession>A0A1H7IK98</accession>
<dbReference type="InterPro" id="IPR008969">
    <property type="entry name" value="CarboxyPept-like_regulatory"/>
</dbReference>
<keyword evidence="6 8" id="KW-0472">Membrane</keyword>
<evidence type="ECO:0000259" key="12">
    <source>
        <dbReference type="Pfam" id="PF07715"/>
    </source>
</evidence>
<feature type="domain" description="TonB-dependent receptor plug" evidence="12">
    <location>
        <begin position="117"/>
        <end position="234"/>
    </location>
</feature>
<dbReference type="InterPro" id="IPR039426">
    <property type="entry name" value="TonB-dep_rcpt-like"/>
</dbReference>
<dbReference type="Proteomes" id="UP000198916">
    <property type="component" value="Unassembled WGS sequence"/>
</dbReference>
<dbReference type="AlphaFoldDB" id="A0A1H7IK98"/>
<dbReference type="InterPro" id="IPR000531">
    <property type="entry name" value="Beta-barrel_TonB"/>
</dbReference>
<dbReference type="NCBIfam" id="TIGR04056">
    <property type="entry name" value="OMP_RagA_SusC"/>
    <property type="match status" value="1"/>
</dbReference>
<evidence type="ECO:0000256" key="9">
    <source>
        <dbReference type="RuleBase" id="RU003357"/>
    </source>
</evidence>
<dbReference type="OrthoDB" id="9768177at2"/>
<dbReference type="EMBL" id="FNZR01000002">
    <property type="protein sequence ID" value="SEK62921.1"/>
    <property type="molecule type" value="Genomic_DNA"/>
</dbReference>
<dbReference type="Gene3D" id="2.40.170.20">
    <property type="entry name" value="TonB-dependent receptor, beta-barrel domain"/>
    <property type="match status" value="1"/>
</dbReference>
<dbReference type="InterPro" id="IPR023997">
    <property type="entry name" value="TonB-dep_OMP_SusC/RagA_CS"/>
</dbReference>
<proteinExistence type="inferred from homology"/>
<dbReference type="STRING" id="332977.SAMN05421740_102271"/>
<dbReference type="InterPro" id="IPR037066">
    <property type="entry name" value="Plug_dom_sf"/>
</dbReference>
<dbReference type="RefSeq" id="WP_090603374.1">
    <property type="nucleotide sequence ID" value="NZ_FNZR01000002.1"/>
</dbReference>
<feature type="chain" id="PRO_5011547985" evidence="10">
    <location>
        <begin position="22"/>
        <end position="1045"/>
    </location>
</feature>
<dbReference type="SUPFAM" id="SSF56935">
    <property type="entry name" value="Porins"/>
    <property type="match status" value="1"/>
</dbReference>
<protein>
    <submittedName>
        <fullName evidence="13">TonB-linked outer membrane protein, SusC/RagA family</fullName>
    </submittedName>
</protein>
<evidence type="ECO:0000256" key="8">
    <source>
        <dbReference type="PROSITE-ProRule" id="PRU01360"/>
    </source>
</evidence>
<evidence type="ECO:0000256" key="7">
    <source>
        <dbReference type="ARBA" id="ARBA00023237"/>
    </source>
</evidence>
<dbReference type="NCBIfam" id="TIGR04057">
    <property type="entry name" value="SusC_RagA_signa"/>
    <property type="match status" value="1"/>
</dbReference>
<name>A0A1H7IK98_9SPHI</name>
<dbReference type="Pfam" id="PF00593">
    <property type="entry name" value="TonB_dep_Rec_b-barrel"/>
    <property type="match status" value="1"/>
</dbReference>
<evidence type="ECO:0000256" key="3">
    <source>
        <dbReference type="ARBA" id="ARBA00022452"/>
    </source>
</evidence>
<evidence type="ECO:0000256" key="1">
    <source>
        <dbReference type="ARBA" id="ARBA00004571"/>
    </source>
</evidence>